<feature type="repeat" description="Pumilio" evidence="2">
    <location>
        <begin position="605"/>
        <end position="640"/>
    </location>
</feature>
<dbReference type="InterPro" id="IPR033712">
    <property type="entry name" value="Pumilio_RNA-bd"/>
</dbReference>
<dbReference type="GO" id="GO:0003730">
    <property type="term" value="F:mRNA 3'-UTR binding"/>
    <property type="evidence" value="ECO:0007669"/>
    <property type="project" value="TreeGrafter"/>
</dbReference>
<dbReference type="CDD" id="cd07920">
    <property type="entry name" value="Pumilio"/>
    <property type="match status" value="1"/>
</dbReference>
<reference evidence="5" key="1">
    <citation type="submission" date="2020-05" db="EMBL/GenBank/DDBJ databases">
        <title>Mycena genomes resolve the evolution of fungal bioluminescence.</title>
        <authorList>
            <person name="Tsai I.J."/>
        </authorList>
    </citation>
    <scope>NUCLEOTIDE SEQUENCE</scope>
    <source>
        <strain evidence="5">160909Yilan</strain>
    </source>
</reference>
<dbReference type="GO" id="GO:0005737">
    <property type="term" value="C:cytoplasm"/>
    <property type="evidence" value="ECO:0007669"/>
    <property type="project" value="TreeGrafter"/>
</dbReference>
<feature type="region of interest" description="Disordered" evidence="3">
    <location>
        <begin position="1"/>
        <end position="203"/>
    </location>
</feature>
<accession>A0A8H6YNZ4</accession>
<dbReference type="EMBL" id="JACAZH010000007">
    <property type="protein sequence ID" value="KAF7363488.1"/>
    <property type="molecule type" value="Genomic_DNA"/>
</dbReference>
<dbReference type="Gene3D" id="1.25.10.10">
    <property type="entry name" value="Leucine-rich Repeat Variant"/>
    <property type="match status" value="1"/>
</dbReference>
<feature type="repeat" description="Pumilio" evidence="2">
    <location>
        <begin position="534"/>
        <end position="569"/>
    </location>
</feature>
<feature type="compositionally biased region" description="Polar residues" evidence="3">
    <location>
        <begin position="68"/>
        <end position="86"/>
    </location>
</feature>
<proteinExistence type="predicted"/>
<evidence type="ECO:0000256" key="3">
    <source>
        <dbReference type="SAM" id="MobiDB-lite"/>
    </source>
</evidence>
<protein>
    <submittedName>
        <fullName evidence="5">Mrna binding protein pumilio</fullName>
    </submittedName>
</protein>
<feature type="domain" description="PUM-HD" evidence="4">
    <location>
        <begin position="440"/>
        <end position="785"/>
    </location>
</feature>
<dbReference type="PANTHER" id="PTHR12537">
    <property type="entry name" value="RNA BINDING PROTEIN PUMILIO-RELATED"/>
    <property type="match status" value="1"/>
</dbReference>
<feature type="repeat" description="Pumilio" evidence="2">
    <location>
        <begin position="641"/>
        <end position="677"/>
    </location>
</feature>
<dbReference type="AlphaFoldDB" id="A0A8H6YNZ4"/>
<dbReference type="InterPro" id="IPR016024">
    <property type="entry name" value="ARM-type_fold"/>
</dbReference>
<name>A0A8H6YNZ4_9AGAR</name>
<dbReference type="PANTHER" id="PTHR12537:SF12">
    <property type="entry name" value="MATERNAL PROTEIN PUMILIO"/>
    <property type="match status" value="1"/>
</dbReference>
<evidence type="ECO:0000256" key="2">
    <source>
        <dbReference type="PROSITE-ProRule" id="PRU00317"/>
    </source>
</evidence>
<evidence type="ECO:0000259" key="4">
    <source>
        <dbReference type="PROSITE" id="PS50303"/>
    </source>
</evidence>
<dbReference type="SUPFAM" id="SSF48371">
    <property type="entry name" value="ARM repeat"/>
    <property type="match status" value="1"/>
</dbReference>
<feature type="compositionally biased region" description="Gly residues" evidence="3">
    <location>
        <begin position="47"/>
        <end position="56"/>
    </location>
</feature>
<evidence type="ECO:0000313" key="6">
    <source>
        <dbReference type="Proteomes" id="UP000623467"/>
    </source>
</evidence>
<dbReference type="InterPro" id="IPR033133">
    <property type="entry name" value="PUM-HD"/>
</dbReference>
<dbReference type="OrthoDB" id="668540at2759"/>
<comment type="caution">
    <text evidence="5">The sequence shown here is derived from an EMBL/GenBank/DDBJ whole genome shotgun (WGS) entry which is preliminary data.</text>
</comment>
<feature type="compositionally biased region" description="Polar residues" evidence="3">
    <location>
        <begin position="154"/>
        <end position="172"/>
    </location>
</feature>
<dbReference type="Proteomes" id="UP000623467">
    <property type="component" value="Unassembled WGS sequence"/>
</dbReference>
<organism evidence="5 6">
    <name type="scientific">Mycena sanguinolenta</name>
    <dbReference type="NCBI Taxonomy" id="230812"/>
    <lineage>
        <taxon>Eukaryota</taxon>
        <taxon>Fungi</taxon>
        <taxon>Dikarya</taxon>
        <taxon>Basidiomycota</taxon>
        <taxon>Agaricomycotina</taxon>
        <taxon>Agaricomycetes</taxon>
        <taxon>Agaricomycetidae</taxon>
        <taxon>Agaricales</taxon>
        <taxon>Marasmiineae</taxon>
        <taxon>Mycenaceae</taxon>
        <taxon>Mycena</taxon>
    </lineage>
</organism>
<sequence>MSADSSRKPSASSTRSGTHSPPSSASGNAQTARKLVSSGAPSNPYGLVGGNGGSGGNLNALNTGWQVWGSSSPSSKRNASMSSLVGGTSGDIQGDYRSSVGEPWSAGRSVSGTWDENAMKKDFSSLDLNLRQTRQRQSHAGPFPASRADDRSSGSKNPAKDSSTPRYPSTSKPLGVGAYSGNPPPFPQPTLGYDSLNPSGTNESDLALTMRGMVVADDSNALQSRQPAPPTMPIPPQVSTAQMRGSSSLPQPRNIYSTYPPADYGFYPTLARDSFTEYPYVGPYGSSDPSAYGSSGVPMSPVLYPGVAPNLHPNTLDIRQQQPAPYFDYSAATRPSQFFFPPPQPMLYPPQSPMISSQLPAPSAPVTLTEKKLEMQYNLQQQLASRNLMFRASPQAYGAALDYSSQMLNAATMYASSIPSFGQPVRGIRPQNMQQELASPRSPILDEFRATRKTRLWKLKDIAGCIVEFSGDQLGSRFIQDAMLEATSEEKQSVFDEIFPNHTLNLIQDVFGNYVIQKLFEHGTQAQKTALANAMEGNVVYLSCNLYGCRVVQMAIQSILPEQQASFVRELEPHVMRCVKDSNGNHVIQKIIEHVSSDRLGFVSSFNGHVFELATHPSGCRVLQRCLQHLPEAQTRPLLDELLSDRVPLVMQDQFGNYVIQCILQSGRTEDKALIIAQLRGRLLFMARHKSASNVCEKALTNAEPEDRRALIEEIMAPPAKPEAPTPIVLLMKDQYGNYVLQRALGVAEGDQKEALINAVRPQLLNMRRYSTAYSKHLTSIERELEKLAPSEPPR</sequence>
<feature type="compositionally biased region" description="Polar residues" evidence="3">
    <location>
        <begin position="17"/>
        <end position="31"/>
    </location>
</feature>
<dbReference type="SMART" id="SM00025">
    <property type="entry name" value="Pumilio"/>
    <property type="match status" value="8"/>
</dbReference>
<gene>
    <name evidence="5" type="ORF">MSAN_01004700</name>
</gene>
<dbReference type="PROSITE" id="PS50303">
    <property type="entry name" value="PUM_HD"/>
    <property type="match status" value="1"/>
</dbReference>
<dbReference type="InterPro" id="IPR001313">
    <property type="entry name" value="Pumilio_RNA-bd_rpt"/>
</dbReference>
<dbReference type="GO" id="GO:0000288">
    <property type="term" value="P:nuclear-transcribed mRNA catabolic process, deadenylation-dependent decay"/>
    <property type="evidence" value="ECO:0007669"/>
    <property type="project" value="TreeGrafter"/>
</dbReference>
<evidence type="ECO:0000256" key="1">
    <source>
        <dbReference type="ARBA" id="ARBA00022737"/>
    </source>
</evidence>
<keyword evidence="1" id="KW-0677">Repeat</keyword>
<feature type="repeat" description="Pumilio" evidence="2">
    <location>
        <begin position="461"/>
        <end position="496"/>
    </location>
</feature>
<feature type="repeat" description="Pumilio" evidence="2">
    <location>
        <begin position="723"/>
        <end position="758"/>
    </location>
</feature>
<feature type="repeat" description="Pumilio" evidence="2">
    <location>
        <begin position="678"/>
        <end position="713"/>
    </location>
</feature>
<dbReference type="InterPro" id="IPR011989">
    <property type="entry name" value="ARM-like"/>
</dbReference>
<feature type="repeat" description="Pumilio" evidence="2">
    <location>
        <begin position="497"/>
        <end position="533"/>
    </location>
</feature>
<evidence type="ECO:0000313" key="5">
    <source>
        <dbReference type="EMBL" id="KAF7363488.1"/>
    </source>
</evidence>
<feature type="compositionally biased region" description="Low complexity" evidence="3">
    <location>
        <begin position="1"/>
        <end position="16"/>
    </location>
</feature>
<dbReference type="Pfam" id="PF00806">
    <property type="entry name" value="PUF"/>
    <property type="match status" value="8"/>
</dbReference>
<dbReference type="PROSITE" id="PS50302">
    <property type="entry name" value="PUM"/>
    <property type="match status" value="7"/>
</dbReference>
<keyword evidence="6" id="KW-1185">Reference proteome</keyword>